<dbReference type="EMBL" id="JAWDGP010005269">
    <property type="protein sequence ID" value="KAK3758471.1"/>
    <property type="molecule type" value="Genomic_DNA"/>
</dbReference>
<sequence length="85" mass="9993">MRDNHAVEKKKSNRWPRLEHGQPPQVYEKTAEEELFLELSFVRRSRKPEQQRVDGLATMTELRCDGACMEPRLSYVVTGPVWNHV</sequence>
<comment type="caution">
    <text evidence="2">The sequence shown here is derived from an EMBL/GenBank/DDBJ whole genome shotgun (WGS) entry which is preliminary data.</text>
</comment>
<evidence type="ECO:0000313" key="2">
    <source>
        <dbReference type="EMBL" id="KAK3758471.1"/>
    </source>
</evidence>
<proteinExistence type="predicted"/>
<gene>
    <name evidence="2" type="ORF">RRG08_058741</name>
</gene>
<dbReference type="AlphaFoldDB" id="A0AAE0YXR2"/>
<keyword evidence="3" id="KW-1185">Reference proteome</keyword>
<protein>
    <submittedName>
        <fullName evidence="2">Uncharacterized protein</fullName>
    </submittedName>
</protein>
<organism evidence="2 3">
    <name type="scientific">Elysia crispata</name>
    <name type="common">lettuce slug</name>
    <dbReference type="NCBI Taxonomy" id="231223"/>
    <lineage>
        <taxon>Eukaryota</taxon>
        <taxon>Metazoa</taxon>
        <taxon>Spiralia</taxon>
        <taxon>Lophotrochozoa</taxon>
        <taxon>Mollusca</taxon>
        <taxon>Gastropoda</taxon>
        <taxon>Heterobranchia</taxon>
        <taxon>Euthyneura</taxon>
        <taxon>Panpulmonata</taxon>
        <taxon>Sacoglossa</taxon>
        <taxon>Placobranchoidea</taxon>
        <taxon>Plakobranchidae</taxon>
        <taxon>Elysia</taxon>
    </lineage>
</organism>
<name>A0AAE0YXR2_9GAST</name>
<reference evidence="2" key="1">
    <citation type="journal article" date="2023" name="G3 (Bethesda)">
        <title>A reference genome for the long-term kleptoplast-retaining sea slug Elysia crispata morphotype clarki.</title>
        <authorList>
            <person name="Eastman K.E."/>
            <person name="Pendleton A.L."/>
            <person name="Shaikh M.A."/>
            <person name="Suttiyut T."/>
            <person name="Ogas R."/>
            <person name="Tomko P."/>
            <person name="Gavelis G."/>
            <person name="Widhalm J.R."/>
            <person name="Wisecaver J.H."/>
        </authorList>
    </citation>
    <scope>NUCLEOTIDE SEQUENCE</scope>
    <source>
        <strain evidence="2">ECLA1</strain>
    </source>
</reference>
<dbReference type="Proteomes" id="UP001283361">
    <property type="component" value="Unassembled WGS sequence"/>
</dbReference>
<accession>A0AAE0YXR2</accession>
<feature type="region of interest" description="Disordered" evidence="1">
    <location>
        <begin position="1"/>
        <end position="24"/>
    </location>
</feature>
<feature type="compositionally biased region" description="Basic and acidic residues" evidence="1">
    <location>
        <begin position="1"/>
        <end position="20"/>
    </location>
</feature>
<evidence type="ECO:0000256" key="1">
    <source>
        <dbReference type="SAM" id="MobiDB-lite"/>
    </source>
</evidence>
<evidence type="ECO:0000313" key="3">
    <source>
        <dbReference type="Proteomes" id="UP001283361"/>
    </source>
</evidence>